<keyword evidence="9" id="KW-1185">Reference proteome</keyword>
<evidence type="ECO:0000256" key="5">
    <source>
        <dbReference type="SAM" id="MobiDB-lite"/>
    </source>
</evidence>
<dbReference type="Proteomes" id="UP001305414">
    <property type="component" value="Unassembled WGS sequence"/>
</dbReference>
<evidence type="ECO:0000256" key="6">
    <source>
        <dbReference type="SAM" id="SignalP"/>
    </source>
</evidence>
<evidence type="ECO:0000313" key="9">
    <source>
        <dbReference type="Proteomes" id="UP001305414"/>
    </source>
</evidence>
<accession>A0AAN7ZCN8</accession>
<comment type="similarity">
    <text evidence="4">Belongs to the cytochrome b5 family.</text>
</comment>
<dbReference type="InterPro" id="IPR051872">
    <property type="entry name" value="Cytochrome_b5/Flavoprotein_Rdt"/>
</dbReference>
<evidence type="ECO:0000256" key="1">
    <source>
        <dbReference type="ARBA" id="ARBA00022617"/>
    </source>
</evidence>
<feature type="chain" id="PRO_5042824629" description="Cytochrome b5 heme-binding domain-containing protein" evidence="6">
    <location>
        <begin position="20"/>
        <end position="357"/>
    </location>
</feature>
<dbReference type="EMBL" id="JAWHQM010000045">
    <property type="protein sequence ID" value="KAK5634851.1"/>
    <property type="molecule type" value="Genomic_DNA"/>
</dbReference>
<dbReference type="InterPro" id="IPR018506">
    <property type="entry name" value="Cyt_B5_heme-BS"/>
</dbReference>
<keyword evidence="2 4" id="KW-0479">Metal-binding</keyword>
<dbReference type="InterPro" id="IPR036400">
    <property type="entry name" value="Cyt_B5-like_heme/steroid_sf"/>
</dbReference>
<comment type="caution">
    <text evidence="8">The sequence shown here is derived from an EMBL/GenBank/DDBJ whole genome shotgun (WGS) entry which is preliminary data.</text>
</comment>
<dbReference type="GO" id="GO:0004128">
    <property type="term" value="F:cytochrome-b5 reductase activity, acting on NAD(P)H"/>
    <property type="evidence" value="ECO:0007669"/>
    <property type="project" value="TreeGrafter"/>
</dbReference>
<feature type="compositionally biased region" description="Pro residues" evidence="5">
    <location>
        <begin position="161"/>
        <end position="176"/>
    </location>
</feature>
<dbReference type="Pfam" id="PF00173">
    <property type="entry name" value="Cyt-b5"/>
    <property type="match status" value="1"/>
</dbReference>
<dbReference type="Gene3D" id="3.10.120.10">
    <property type="entry name" value="Cytochrome b5-like heme/steroid binding domain"/>
    <property type="match status" value="1"/>
</dbReference>
<evidence type="ECO:0000256" key="2">
    <source>
        <dbReference type="ARBA" id="ARBA00022723"/>
    </source>
</evidence>
<gene>
    <name evidence="8" type="ORF">RRF57_010564</name>
</gene>
<dbReference type="InterPro" id="IPR001199">
    <property type="entry name" value="Cyt_B5-like_heme/steroid-bd"/>
</dbReference>
<feature type="compositionally biased region" description="Polar residues" evidence="5">
    <location>
        <begin position="182"/>
        <end position="216"/>
    </location>
</feature>
<sequence>MALLGWSLILASVVYIAIRRPPLIDTLIALCWPSPNRQYPPPREGEAKDEVTETNRGPAPKSPTSLSPEVENAVPKPADINPPIPVFNIASSPSSTPSSSPQTTPKVRAATVSENSKESANGPIPSFSLSSSSLEPPASAAALARASSNSPTPTFSSPSSTIPPPTMSMPPPPRPPKLNDIRTPSSSSLLGVPQTRPSPLPSRQQQYDRQPGTSTLAPPPTHSTKPSKPSRKVTLEPGHSPLDWARLANHPTADLRGLGPNAAYLRVTPSMLRRQTGRRGKDAWTALGGRVYNITPYLPFHPGGEPELLRAAGRDGTKLFGEIHPWVNYETMLSSCLVGLLVEEAEAQSSGDMEAMD</sequence>
<dbReference type="GO" id="GO:0020037">
    <property type="term" value="F:heme binding"/>
    <property type="evidence" value="ECO:0007669"/>
    <property type="project" value="UniProtKB-UniRule"/>
</dbReference>
<dbReference type="PANTHER" id="PTHR46237">
    <property type="entry name" value="CYTOCHROME B5 REDUCTASE 4 FAMILY MEMBER"/>
    <property type="match status" value="1"/>
</dbReference>
<keyword evidence="6" id="KW-0732">Signal</keyword>
<dbReference type="PROSITE" id="PS00191">
    <property type="entry name" value="CYTOCHROME_B5_1"/>
    <property type="match status" value="1"/>
</dbReference>
<protein>
    <recommendedName>
        <fullName evidence="7">Cytochrome b5 heme-binding domain-containing protein</fullName>
    </recommendedName>
</protein>
<dbReference type="GO" id="GO:0046872">
    <property type="term" value="F:metal ion binding"/>
    <property type="evidence" value="ECO:0007669"/>
    <property type="project" value="UniProtKB-UniRule"/>
</dbReference>
<dbReference type="SMART" id="SM01117">
    <property type="entry name" value="Cyt-b5"/>
    <property type="match status" value="1"/>
</dbReference>
<feature type="compositionally biased region" description="Low complexity" evidence="5">
    <location>
        <begin position="123"/>
        <end position="160"/>
    </location>
</feature>
<organism evidence="8 9">
    <name type="scientific">Xylaria bambusicola</name>
    <dbReference type="NCBI Taxonomy" id="326684"/>
    <lineage>
        <taxon>Eukaryota</taxon>
        <taxon>Fungi</taxon>
        <taxon>Dikarya</taxon>
        <taxon>Ascomycota</taxon>
        <taxon>Pezizomycotina</taxon>
        <taxon>Sordariomycetes</taxon>
        <taxon>Xylariomycetidae</taxon>
        <taxon>Xylariales</taxon>
        <taxon>Xylariaceae</taxon>
        <taxon>Xylaria</taxon>
    </lineage>
</organism>
<feature type="domain" description="Cytochrome b5 heme-binding" evidence="7">
    <location>
        <begin position="264"/>
        <end position="342"/>
    </location>
</feature>
<evidence type="ECO:0000256" key="3">
    <source>
        <dbReference type="ARBA" id="ARBA00023004"/>
    </source>
</evidence>
<dbReference type="PANTHER" id="PTHR46237:SF1">
    <property type="entry name" value="CYTOCHROME B5 REDUCTASE 4"/>
    <property type="match status" value="1"/>
</dbReference>
<evidence type="ECO:0000259" key="7">
    <source>
        <dbReference type="PROSITE" id="PS50255"/>
    </source>
</evidence>
<evidence type="ECO:0000313" key="8">
    <source>
        <dbReference type="EMBL" id="KAK5634851.1"/>
    </source>
</evidence>
<feature type="signal peptide" evidence="6">
    <location>
        <begin position="1"/>
        <end position="19"/>
    </location>
</feature>
<keyword evidence="1 4" id="KW-0349">Heme</keyword>
<reference evidence="8 9" key="1">
    <citation type="submission" date="2023-10" db="EMBL/GenBank/DDBJ databases">
        <title>Draft genome sequence of Xylaria bambusicola isolate GMP-LS, the root and basal stem rot pathogen of sugarcane in Indonesia.</title>
        <authorList>
            <person name="Selvaraj P."/>
            <person name="Muralishankar V."/>
            <person name="Muruganantham S."/>
            <person name="Sp S."/>
            <person name="Haryani S."/>
            <person name="Lau K.J.X."/>
            <person name="Naqvi N.I."/>
        </authorList>
    </citation>
    <scope>NUCLEOTIDE SEQUENCE [LARGE SCALE GENOMIC DNA]</scope>
    <source>
        <strain evidence="8">GMP-LS</strain>
    </source>
</reference>
<feature type="region of interest" description="Disordered" evidence="5">
    <location>
        <begin position="34"/>
        <end position="239"/>
    </location>
</feature>
<evidence type="ECO:0000256" key="4">
    <source>
        <dbReference type="RuleBase" id="RU362121"/>
    </source>
</evidence>
<dbReference type="FunFam" id="3.10.120.10:FF:000001">
    <property type="entry name" value="Cytochrome b5 reductase 4"/>
    <property type="match status" value="1"/>
</dbReference>
<keyword evidence="3 4" id="KW-0408">Iron</keyword>
<name>A0AAN7ZCN8_9PEZI</name>
<feature type="compositionally biased region" description="Basic and acidic residues" evidence="5">
    <location>
        <begin position="43"/>
        <end position="53"/>
    </location>
</feature>
<proteinExistence type="inferred from homology"/>
<dbReference type="SUPFAM" id="SSF55856">
    <property type="entry name" value="Cytochrome b5-like heme/steroid binding domain"/>
    <property type="match status" value="1"/>
</dbReference>
<dbReference type="PROSITE" id="PS50255">
    <property type="entry name" value="CYTOCHROME_B5_2"/>
    <property type="match status" value="1"/>
</dbReference>
<dbReference type="GO" id="GO:0005737">
    <property type="term" value="C:cytoplasm"/>
    <property type="evidence" value="ECO:0007669"/>
    <property type="project" value="TreeGrafter"/>
</dbReference>
<feature type="compositionally biased region" description="Low complexity" evidence="5">
    <location>
        <begin position="91"/>
        <end position="105"/>
    </location>
</feature>
<dbReference type="AlphaFoldDB" id="A0AAN7ZCN8"/>